<dbReference type="Pfam" id="PF10910">
    <property type="entry name" value="Phage_gene29"/>
    <property type="match status" value="1"/>
</dbReference>
<dbReference type="PATRIC" id="fig|1348662.3.peg.520"/>
<gene>
    <name evidence="1" type="ORF">CARG_02655</name>
</gene>
<dbReference type="KEGG" id="caz:CARG_02655"/>
<dbReference type="EMBL" id="CP006365">
    <property type="protein sequence ID" value="AGU14688.1"/>
    <property type="molecule type" value="Genomic_DNA"/>
</dbReference>
<dbReference type="InterPro" id="IPR021226">
    <property type="entry name" value="Phage_gene29"/>
</dbReference>
<accession>U3GW61</accession>
<dbReference type="AlphaFoldDB" id="U3GW61"/>
<reference evidence="1 2" key="1">
    <citation type="journal article" date="2013" name="Genome Announc.">
        <title>Whole-Genome Sequence of the Clinical Strain Corynebacterium argentoratense DSM 44202, Isolated from a Human Throat Specimen.</title>
        <authorList>
            <person name="Bomholt C."/>
            <person name="Glaub A."/>
            <person name="Gravermann K."/>
            <person name="Albersmeier A."/>
            <person name="Brinkrolf K."/>
            <person name="Ruckert C."/>
            <person name="Tauch A."/>
        </authorList>
    </citation>
    <scope>NUCLEOTIDE SEQUENCE [LARGE SCALE GENOMIC DNA]</scope>
    <source>
        <strain evidence="1">DSM 44202</strain>
    </source>
</reference>
<evidence type="ECO:0000313" key="2">
    <source>
        <dbReference type="Proteomes" id="UP000016943"/>
    </source>
</evidence>
<dbReference type="GeneID" id="78249365"/>
<keyword evidence="2" id="KW-1185">Reference proteome</keyword>
<dbReference type="HOGENOM" id="CLU_1988859_0_0_11"/>
<dbReference type="STRING" id="1348662.CARG_02655"/>
<protein>
    <submittedName>
        <fullName evidence="1">Uncharacterized protein</fullName>
    </submittedName>
</protein>
<proteinExistence type="predicted"/>
<dbReference type="eggNOG" id="ENOG5031MHI">
    <property type="taxonomic scope" value="Bacteria"/>
</dbReference>
<dbReference type="RefSeq" id="WP_020975835.1">
    <property type="nucleotide sequence ID" value="NC_022198.1"/>
</dbReference>
<organism evidence="1 2">
    <name type="scientific">Corynebacterium argentoratense DSM 44202</name>
    <dbReference type="NCBI Taxonomy" id="1348662"/>
    <lineage>
        <taxon>Bacteria</taxon>
        <taxon>Bacillati</taxon>
        <taxon>Actinomycetota</taxon>
        <taxon>Actinomycetes</taxon>
        <taxon>Mycobacteriales</taxon>
        <taxon>Corynebacteriaceae</taxon>
        <taxon>Corynebacterium</taxon>
    </lineage>
</organism>
<sequence>MDDIYPYPVADDSHPLAWVFFNAAGFRFDLESCEKLAAHVFDSLKCGAPGSNGDPLIKYDGLGGMGGPWEAGAWIPADQGRASVRVTAPSVDIGAMTVEEREELRAALEAVDVMERANSLDRGGE</sequence>
<dbReference type="Proteomes" id="UP000016943">
    <property type="component" value="Chromosome"/>
</dbReference>
<evidence type="ECO:0000313" key="1">
    <source>
        <dbReference type="EMBL" id="AGU14688.1"/>
    </source>
</evidence>
<name>U3GW61_9CORY</name>
<dbReference type="OrthoDB" id="4411254at2"/>